<evidence type="ECO:0000256" key="1">
    <source>
        <dbReference type="SAM" id="MobiDB-lite"/>
    </source>
</evidence>
<sequence length="383" mass="39847">PAPPGAAHREPQPGHGKRPLSFPESPHSSGSSAFRQPSGSFSAPGSAKGPPERPQRGAAFPAEPHPGNSGNSGHAEAAGIGHEGGAERLKAEPLWHIPAPARIPGKRPARPEPGGKDSPNRLAKEPPHPSPSSLSSSASSEAEPDSGDSQNSRKGSRGPWNSQKSSKDSAPGKSGNSALPEAFQATRPLGVSQISAPAPKSGFSQRPGRAKGAAPGWRRPDEPPEHKSQVNVFGQPRLRASLRDLRSPRRLPKSSIEDDLKRLILMDNSCPEPEPAPALPRTLSDESLCGGRGPSPTPRREIPKDFPGSAGSGTRTLPGRSGHHGTGKTGAVGRLEPGLIPLPDTAGLEWATLVSAAKAYEGERGKRGKNGNLGWEKPGKNGK</sequence>
<proteinExistence type="predicted"/>
<name>A0A8C0VBU5_CYACU</name>
<dbReference type="InterPro" id="IPR021818">
    <property type="entry name" value="SIPA1L_C"/>
</dbReference>
<feature type="compositionally biased region" description="Low complexity" evidence="1">
    <location>
        <begin position="21"/>
        <end position="32"/>
    </location>
</feature>
<feature type="compositionally biased region" description="Low complexity" evidence="1">
    <location>
        <begin position="131"/>
        <end position="141"/>
    </location>
</feature>
<feature type="compositionally biased region" description="Basic and acidic residues" evidence="1">
    <location>
        <begin position="218"/>
        <end position="228"/>
    </location>
</feature>
<protein>
    <recommendedName>
        <fullName evidence="2">Signal-induced proliferation-associated 1-like protein C-terminal domain-containing protein</fullName>
    </recommendedName>
</protein>
<evidence type="ECO:0000313" key="3">
    <source>
        <dbReference type="Ensembl" id="ENSCCEP00000021459.1"/>
    </source>
</evidence>
<reference evidence="3" key="2">
    <citation type="submission" date="2025-09" db="UniProtKB">
        <authorList>
            <consortium name="Ensembl"/>
        </authorList>
    </citation>
    <scope>IDENTIFICATION</scope>
</reference>
<keyword evidence="4" id="KW-1185">Reference proteome</keyword>
<feature type="domain" description="Signal-induced proliferation-associated 1-like protein C-terminal" evidence="2">
    <location>
        <begin position="334"/>
        <end position="364"/>
    </location>
</feature>
<feature type="compositionally biased region" description="Polar residues" evidence="1">
    <location>
        <begin position="33"/>
        <end position="43"/>
    </location>
</feature>
<evidence type="ECO:0000313" key="4">
    <source>
        <dbReference type="Proteomes" id="UP000694410"/>
    </source>
</evidence>
<organism evidence="3 4">
    <name type="scientific">Cyanistes caeruleus</name>
    <name type="common">Eurasian blue tit</name>
    <name type="synonym">Parus caeruleus</name>
    <dbReference type="NCBI Taxonomy" id="156563"/>
    <lineage>
        <taxon>Eukaryota</taxon>
        <taxon>Metazoa</taxon>
        <taxon>Chordata</taxon>
        <taxon>Craniata</taxon>
        <taxon>Vertebrata</taxon>
        <taxon>Euteleostomi</taxon>
        <taxon>Archelosauria</taxon>
        <taxon>Archosauria</taxon>
        <taxon>Dinosauria</taxon>
        <taxon>Saurischia</taxon>
        <taxon>Theropoda</taxon>
        <taxon>Coelurosauria</taxon>
        <taxon>Aves</taxon>
        <taxon>Neognathae</taxon>
        <taxon>Neoaves</taxon>
        <taxon>Telluraves</taxon>
        <taxon>Australaves</taxon>
        <taxon>Passeriformes</taxon>
        <taxon>Paridae</taxon>
        <taxon>Cyanistes</taxon>
    </lineage>
</organism>
<feature type="region of interest" description="Disordered" evidence="1">
    <location>
        <begin position="267"/>
        <end position="338"/>
    </location>
</feature>
<dbReference type="Proteomes" id="UP000694410">
    <property type="component" value="Unplaced"/>
</dbReference>
<accession>A0A8C0VBU5</accession>
<evidence type="ECO:0000259" key="2">
    <source>
        <dbReference type="Pfam" id="PF11881"/>
    </source>
</evidence>
<feature type="compositionally biased region" description="Basic and acidic residues" evidence="1">
    <location>
        <begin position="109"/>
        <end position="127"/>
    </location>
</feature>
<reference evidence="3" key="1">
    <citation type="submission" date="2025-08" db="UniProtKB">
        <authorList>
            <consortium name="Ensembl"/>
        </authorList>
    </citation>
    <scope>IDENTIFICATION</scope>
</reference>
<feature type="region of interest" description="Disordered" evidence="1">
    <location>
        <begin position="359"/>
        <end position="383"/>
    </location>
</feature>
<dbReference type="Pfam" id="PF11881">
    <property type="entry name" value="SPAR_C"/>
    <property type="match status" value="2"/>
</dbReference>
<dbReference type="Ensembl" id="ENSCCET00000032599.1">
    <property type="protein sequence ID" value="ENSCCEP00000021459.1"/>
    <property type="gene ID" value="ENSCCEG00000019439.1"/>
</dbReference>
<dbReference type="AlphaFoldDB" id="A0A8C0VBU5"/>
<feature type="compositionally biased region" description="Basic and acidic residues" evidence="1">
    <location>
        <begin position="84"/>
        <end position="93"/>
    </location>
</feature>
<feature type="region of interest" description="Disordered" evidence="1">
    <location>
        <begin position="1"/>
        <end position="255"/>
    </location>
</feature>
<feature type="domain" description="Signal-induced proliferation-associated 1-like protein C-terminal" evidence="2">
    <location>
        <begin position="226"/>
        <end position="293"/>
    </location>
</feature>